<dbReference type="PANTHER" id="PTHR30098">
    <property type="entry name" value="LEUCYL/PHENYLALANYL-TRNA--PROTEIN TRANSFERASE"/>
    <property type="match status" value="1"/>
</dbReference>
<reference evidence="6" key="1">
    <citation type="journal article" date="2010" name="Genome Biol.">
        <title>Genome sequence of the necrotrophic plant pathogen Pythium ultimum reveals original pathogenicity mechanisms and effector repertoire.</title>
        <authorList>
            <person name="Levesque C.A."/>
            <person name="Brouwer H."/>
            <person name="Cano L."/>
            <person name="Hamilton J.P."/>
            <person name="Holt C."/>
            <person name="Huitema E."/>
            <person name="Raffaele S."/>
            <person name="Robideau G.P."/>
            <person name="Thines M."/>
            <person name="Win J."/>
            <person name="Zerillo M.M."/>
            <person name="Beakes G.W."/>
            <person name="Boore J.L."/>
            <person name="Busam D."/>
            <person name="Dumas B."/>
            <person name="Ferriera S."/>
            <person name="Fuerstenberg S.I."/>
            <person name="Gachon C.M."/>
            <person name="Gaulin E."/>
            <person name="Govers F."/>
            <person name="Grenville-Briggs L."/>
            <person name="Horner N."/>
            <person name="Hostetler J."/>
            <person name="Jiang R.H."/>
            <person name="Johnson J."/>
            <person name="Krajaejun T."/>
            <person name="Lin H."/>
            <person name="Meijer H.J."/>
            <person name="Moore B."/>
            <person name="Morris P."/>
            <person name="Phuntmart V."/>
            <person name="Puiu D."/>
            <person name="Shetty J."/>
            <person name="Stajich J.E."/>
            <person name="Tripathy S."/>
            <person name="Wawra S."/>
            <person name="van West P."/>
            <person name="Whitty B.R."/>
            <person name="Coutinho P.M."/>
            <person name="Henrissat B."/>
            <person name="Martin F."/>
            <person name="Thomas P.D."/>
            <person name="Tyler B.M."/>
            <person name="De Vries R.P."/>
            <person name="Kamoun S."/>
            <person name="Yandell M."/>
            <person name="Tisserat N."/>
            <person name="Buell C.R."/>
        </authorList>
    </citation>
    <scope>NUCLEOTIDE SEQUENCE</scope>
    <source>
        <strain evidence="6">DAOM:BR144</strain>
    </source>
</reference>
<dbReference type="Gene3D" id="3.40.630.70">
    <property type="entry name" value="Leucyl/phenylalanyl-tRNA-protein transferase, C-terminal domain"/>
    <property type="match status" value="1"/>
</dbReference>
<dbReference type="GO" id="GO:0030163">
    <property type="term" value="P:protein catabolic process"/>
    <property type="evidence" value="ECO:0007669"/>
    <property type="project" value="InterPro"/>
</dbReference>
<evidence type="ECO:0008006" key="7">
    <source>
        <dbReference type="Google" id="ProtNLM"/>
    </source>
</evidence>
<feature type="region of interest" description="Disordered" evidence="4">
    <location>
        <begin position="278"/>
        <end position="339"/>
    </location>
</feature>
<evidence type="ECO:0000313" key="6">
    <source>
        <dbReference type="Proteomes" id="UP000019132"/>
    </source>
</evidence>
<dbReference type="EMBL" id="GL376562">
    <property type="status" value="NOT_ANNOTATED_CDS"/>
    <property type="molecule type" value="Genomic_DNA"/>
</dbReference>
<dbReference type="GO" id="GO:0008914">
    <property type="term" value="F:leucyl-tRNA--protein transferase activity"/>
    <property type="evidence" value="ECO:0007669"/>
    <property type="project" value="InterPro"/>
</dbReference>
<accession>K3X1Z7</accession>
<feature type="compositionally biased region" description="Polar residues" evidence="4">
    <location>
        <begin position="286"/>
        <end position="295"/>
    </location>
</feature>
<dbReference type="VEuPathDB" id="FungiDB:PYU1_G011221"/>
<reference evidence="5" key="3">
    <citation type="submission" date="2015-02" db="UniProtKB">
        <authorList>
            <consortium name="EnsemblProtists"/>
        </authorList>
    </citation>
    <scope>IDENTIFICATION</scope>
    <source>
        <strain evidence="5">DAOM BR144</strain>
    </source>
</reference>
<dbReference type="Proteomes" id="UP000019132">
    <property type="component" value="Unassembled WGS sequence"/>
</dbReference>
<dbReference type="GO" id="GO:0005737">
    <property type="term" value="C:cytoplasm"/>
    <property type="evidence" value="ECO:0007669"/>
    <property type="project" value="TreeGrafter"/>
</dbReference>
<reference evidence="6" key="2">
    <citation type="submission" date="2010-04" db="EMBL/GenBank/DDBJ databases">
        <authorList>
            <person name="Buell R."/>
            <person name="Hamilton J."/>
            <person name="Hostetler J."/>
        </authorList>
    </citation>
    <scope>NUCLEOTIDE SEQUENCE [LARGE SCALE GENOMIC DNA]</scope>
    <source>
        <strain evidence="6">DAOM:BR144</strain>
    </source>
</reference>
<dbReference type="HOGENOM" id="CLU_067712_0_0_1"/>
<sequence length="339" mass="37995">MKQSKPEKDDAEYIPVHLRHYVFHSQEDFYVSRHFDPLLLSHLMYEGFLPIASEYCGECFLLPKLHRKRCILVVDTPEHVPKSVKKRGKKYKLALNQAFDAVVKGCHAQHGISWLYPPIVEGFRKLFEAGEHGIEIYPGRHVRFYSVELVDVETNAVVAGELGYTVGKTYTSLTGFSRVSGAGTVQLHALGRLLYLSGFQVWDLGMSMPYKLSLGAEDVDRDIFLEHLYRWRPYDCLLALQEAPLMKTGGGVHVKALFEISRPPRAISGIEKDANEALKEKELHSRQTSSSSAPSNEEGDAEAEGKRNASMSSSGRGSTEHKRNSRHSNSTGGDKSDDE</sequence>
<protein>
    <recommendedName>
        <fullName evidence="7">Leucyl/phenylalanyl-tRNA--protein transferase</fullName>
    </recommendedName>
</protein>
<keyword evidence="2" id="KW-0808">Transferase</keyword>
<dbReference type="InterPro" id="IPR016181">
    <property type="entry name" value="Acyl_CoA_acyltransferase"/>
</dbReference>
<dbReference type="PANTHER" id="PTHR30098:SF2">
    <property type="entry name" value="LEUCYL_PHENYLALANYL-TRNA--PROTEIN TRANSFERASE"/>
    <property type="match status" value="1"/>
</dbReference>
<evidence type="ECO:0000256" key="3">
    <source>
        <dbReference type="ARBA" id="ARBA00023315"/>
    </source>
</evidence>
<name>K3X1Z7_GLOUD</name>
<evidence type="ECO:0000256" key="2">
    <source>
        <dbReference type="ARBA" id="ARBA00022679"/>
    </source>
</evidence>
<evidence type="ECO:0000256" key="4">
    <source>
        <dbReference type="SAM" id="MobiDB-lite"/>
    </source>
</evidence>
<dbReference type="AlphaFoldDB" id="K3X1Z7"/>
<keyword evidence="6" id="KW-1185">Reference proteome</keyword>
<keyword evidence="3" id="KW-0012">Acyltransferase</keyword>
<dbReference type="eggNOG" id="ENOG502RQIP">
    <property type="taxonomic scope" value="Eukaryota"/>
</dbReference>
<dbReference type="InParanoid" id="K3X1Z7"/>
<proteinExistence type="predicted"/>
<dbReference type="Pfam" id="PF03588">
    <property type="entry name" value="Leu_Phe_trans"/>
    <property type="match status" value="1"/>
</dbReference>
<dbReference type="EnsemblProtists" id="PYU1_T011246">
    <property type="protein sequence ID" value="PYU1_T011246"/>
    <property type="gene ID" value="PYU1_G011221"/>
</dbReference>
<organism evidence="5 6">
    <name type="scientific">Globisporangium ultimum (strain ATCC 200006 / CBS 805.95 / DAOM BR144)</name>
    <name type="common">Pythium ultimum</name>
    <dbReference type="NCBI Taxonomy" id="431595"/>
    <lineage>
        <taxon>Eukaryota</taxon>
        <taxon>Sar</taxon>
        <taxon>Stramenopiles</taxon>
        <taxon>Oomycota</taxon>
        <taxon>Peronosporomycetes</taxon>
        <taxon>Pythiales</taxon>
        <taxon>Pythiaceae</taxon>
        <taxon>Globisporangium</taxon>
    </lineage>
</organism>
<keyword evidence="1" id="KW-0963">Cytoplasm</keyword>
<evidence type="ECO:0000313" key="5">
    <source>
        <dbReference type="EnsemblProtists" id="PYU1_T011246"/>
    </source>
</evidence>
<dbReference type="SUPFAM" id="SSF55729">
    <property type="entry name" value="Acyl-CoA N-acyltransferases (Nat)"/>
    <property type="match status" value="1"/>
</dbReference>
<dbReference type="InterPro" id="IPR004616">
    <property type="entry name" value="Leu/Phe-tRNA_Trfase"/>
</dbReference>
<dbReference type="InterPro" id="IPR042203">
    <property type="entry name" value="Leu/Phe-tRNA_Trfase_C"/>
</dbReference>
<evidence type="ECO:0000256" key="1">
    <source>
        <dbReference type="ARBA" id="ARBA00022490"/>
    </source>
</evidence>